<accession>A0ABZ1PES1</accession>
<dbReference type="Proteomes" id="UP001346877">
    <property type="component" value="Chromosome"/>
</dbReference>
<gene>
    <name evidence="1" type="ORF">OG375_30330</name>
</gene>
<dbReference type="EMBL" id="CP107941">
    <property type="protein sequence ID" value="WUI82122.1"/>
    <property type="molecule type" value="Genomic_DNA"/>
</dbReference>
<evidence type="ECO:0000313" key="1">
    <source>
        <dbReference type="EMBL" id="WUI82122.1"/>
    </source>
</evidence>
<evidence type="ECO:0000313" key="2">
    <source>
        <dbReference type="Proteomes" id="UP001346877"/>
    </source>
</evidence>
<organism evidence="1 2">
    <name type="scientific">Micromonospora zamorensis</name>
    <dbReference type="NCBI Taxonomy" id="709883"/>
    <lineage>
        <taxon>Bacteria</taxon>
        <taxon>Bacillati</taxon>
        <taxon>Actinomycetota</taxon>
        <taxon>Actinomycetes</taxon>
        <taxon>Micromonosporales</taxon>
        <taxon>Micromonosporaceae</taxon>
        <taxon>Micromonospora</taxon>
    </lineage>
</organism>
<name>A0ABZ1PES1_9ACTN</name>
<protein>
    <submittedName>
        <fullName evidence="1">Uncharacterized protein</fullName>
    </submittedName>
</protein>
<proteinExistence type="predicted"/>
<sequence>MKAQFADGKYTVTMDRNELVVIISALVMLDEVVPSDAALRDYVGRTREDFRRLTDELAEVCRPEPYRPEDDRLAGH</sequence>
<keyword evidence="2" id="KW-1185">Reference proteome</keyword>
<dbReference type="RefSeq" id="WP_328369840.1">
    <property type="nucleotide sequence ID" value="NZ_CP107941.1"/>
</dbReference>
<reference evidence="1 2" key="1">
    <citation type="submission" date="2022-10" db="EMBL/GenBank/DDBJ databases">
        <title>The complete genomes of actinobacterial strains from the NBC collection.</title>
        <authorList>
            <person name="Joergensen T.S."/>
            <person name="Alvarez Arevalo M."/>
            <person name="Sterndorff E.B."/>
            <person name="Faurdal D."/>
            <person name="Vuksanovic O."/>
            <person name="Mourched A.-S."/>
            <person name="Charusanti P."/>
            <person name="Shaw S."/>
            <person name="Blin K."/>
            <person name="Weber T."/>
        </authorList>
    </citation>
    <scope>NUCLEOTIDE SEQUENCE [LARGE SCALE GENOMIC DNA]</scope>
    <source>
        <strain evidence="1 2">NBC_00396</strain>
    </source>
</reference>